<dbReference type="Proteomes" id="UP001558652">
    <property type="component" value="Unassembled WGS sequence"/>
</dbReference>
<dbReference type="AlphaFoldDB" id="A0ABD0YLM9"/>
<dbReference type="EMBL" id="JBFDAA010000011">
    <property type="protein sequence ID" value="KAL1124092.1"/>
    <property type="molecule type" value="Genomic_DNA"/>
</dbReference>
<proteinExistence type="predicted"/>
<sequence>MASKRRNMFQKNKTQETTENGIQQSEVSGEVTQPRLVAPPLRRWDKIKLNKLLTLRDVKKTVCDVESVHAPRSIMAPPVLSEMDKDQLEDRLNYSGRIASGSQKDGKLHMFRRLDAISSLRVITVQELFPQSLKLRSDIRYSCSCPPFECVCQTGRAVMPGDQAATDHLQHHPPHLLHQPAHHQQPLQPDLGLHHTPPLHHVQPEEAWTGCGEAAAAWGATLDGLFPGAEEPVDAAFPVGGGLGGESPTLLDLGSGTIHHARSTAGSCSLKQEDYWQHQQYDLGQYDSAQQLPPDTYQQYPDCVFPTGECDATAAPAPAHQPYPDPLTELDVFTSYCDSSQESSMPEFTSVPFFQHVQYAPAQDNYYHQQHHVAHH</sequence>
<protein>
    <submittedName>
        <fullName evidence="2">Uncharacterized protein</fullName>
    </submittedName>
</protein>
<accession>A0ABD0YLM9</accession>
<feature type="region of interest" description="Disordered" evidence="1">
    <location>
        <begin position="1"/>
        <end position="34"/>
    </location>
</feature>
<evidence type="ECO:0000313" key="3">
    <source>
        <dbReference type="Proteomes" id="UP001558652"/>
    </source>
</evidence>
<keyword evidence="3" id="KW-1185">Reference proteome</keyword>
<organism evidence="2 3">
    <name type="scientific">Ranatra chinensis</name>
    <dbReference type="NCBI Taxonomy" id="642074"/>
    <lineage>
        <taxon>Eukaryota</taxon>
        <taxon>Metazoa</taxon>
        <taxon>Ecdysozoa</taxon>
        <taxon>Arthropoda</taxon>
        <taxon>Hexapoda</taxon>
        <taxon>Insecta</taxon>
        <taxon>Pterygota</taxon>
        <taxon>Neoptera</taxon>
        <taxon>Paraneoptera</taxon>
        <taxon>Hemiptera</taxon>
        <taxon>Heteroptera</taxon>
        <taxon>Panheteroptera</taxon>
        <taxon>Nepomorpha</taxon>
        <taxon>Nepidae</taxon>
        <taxon>Ranatrinae</taxon>
        <taxon>Ranatra</taxon>
    </lineage>
</organism>
<evidence type="ECO:0000313" key="2">
    <source>
        <dbReference type="EMBL" id="KAL1124092.1"/>
    </source>
</evidence>
<gene>
    <name evidence="2" type="ORF">AAG570_001862</name>
</gene>
<evidence type="ECO:0000256" key="1">
    <source>
        <dbReference type="SAM" id="MobiDB-lite"/>
    </source>
</evidence>
<name>A0ABD0YLM9_9HEMI</name>
<comment type="caution">
    <text evidence="2">The sequence shown here is derived from an EMBL/GenBank/DDBJ whole genome shotgun (WGS) entry which is preliminary data.</text>
</comment>
<reference evidence="2 3" key="1">
    <citation type="submission" date="2024-07" db="EMBL/GenBank/DDBJ databases">
        <title>Chromosome-level genome assembly of the water stick insect Ranatra chinensis (Heteroptera: Nepidae).</title>
        <authorList>
            <person name="Liu X."/>
        </authorList>
    </citation>
    <scope>NUCLEOTIDE SEQUENCE [LARGE SCALE GENOMIC DNA]</scope>
    <source>
        <strain evidence="2">Cailab_2021Rc</strain>
        <tissue evidence="2">Muscle</tissue>
    </source>
</reference>
<feature type="compositionally biased region" description="Polar residues" evidence="1">
    <location>
        <begin position="9"/>
        <end position="31"/>
    </location>
</feature>